<dbReference type="EMBL" id="CM043023">
    <property type="protein sequence ID" value="KAI4454288.1"/>
    <property type="molecule type" value="Genomic_DNA"/>
</dbReference>
<name>A0ACB9SG19_HOLOL</name>
<evidence type="ECO:0000313" key="2">
    <source>
        <dbReference type="Proteomes" id="UP001056778"/>
    </source>
</evidence>
<keyword evidence="2" id="KW-1185">Reference proteome</keyword>
<proteinExistence type="predicted"/>
<sequence>MDRAEEIEVCVELEAALPTTLDGLHRLVFLEDGPPPLDIPPAWIMIGLIPAVKNISETMVPTSTAGSEYELLIARLTNYALLPTTTVGFDRQPAEQWNRLTLMRDVTIVNEESHIEQSLFGCILRKIELISIDEWNDSVHNGGKLHHKVADKFKVKSIEVNTLMGLLWELWIRGEIPLILKTHDSLPILGEYSHLNKSYIIIDSAIEKRHKEITSYNLKVLSHISDIESEKLLKIMTSDSVASKDKYAQKDGIYALKSLHIAVIIGDVQTIKTLLELRKDVNSIDKNGYTPLHYAVEYKHEDILQILLENQAAVNTITKQGNTPLITAVEEDHDTILKILLDHQADINFVNNCGLTALYVAALEWKWQIVSLLLSEGATAEVPAAQAVLFNAVKTNNCKVVQKLFRDYKGIGYDDIPNDIARYDDTQNLIKTVSEDRANVNVIDECGVFPLHRAVAAGYKDMVNILLRYNANANLVDSWYTSSYCCKERRQRHLQTGNKREGDNKDIENSPLSALTTSGGTRITETQKLPQESRFSKKHVNCDTSIQVCADSNNEDHSNPASVENPQLIKVDNLNDKYRDNLYIAVDTGNLELVKSLLSSGADVNSAGNNGYTPLIAATERRIVNIAQELLDNKAQVNLAGECGITPLYVAALIGDLDMVSLLLQYGATADFIESGHNILFNALESGIVNIVEKLLVVWLKERNYTANGSLNKSSEPKNLIDTVFNSRPVVDSINEKGLTPLIRAIERNDVVMVRKLLEYGAHVDKTDDAGVSPLSYAIKMKNKDIIDVILQSGANINHKSPDHSTLLHVAVETEEIQAVKELLRHGVEVNCVNDAGFTPLCAAVKTEYVDIINMLLTNQADANLVGNDGVAPLIIAIEKNNIGIIQLLLVHDADPNLIDECGLTPLYVAALRGDWFVVSILLLTDPYTNIITCGKTLLFNAVRIGSSRLVKLLLDTQPTGTTTFTVFNEITMIIEEVLGSRATINDVNEQGFSPLHVAVGRRNLAMVELLLEYRANVNLCDNFGCTPLDIAKDTKQKNIIKVLSKQQSNTNSKCMH</sequence>
<comment type="caution">
    <text evidence="1">The sequence shown here is derived from an EMBL/GenBank/DDBJ whole genome shotgun (WGS) entry which is preliminary data.</text>
</comment>
<gene>
    <name evidence="1" type="ORF">MML48_9g00021887</name>
</gene>
<organism evidence="1 2">
    <name type="scientific">Holotrichia oblita</name>
    <name type="common">Chafer beetle</name>
    <dbReference type="NCBI Taxonomy" id="644536"/>
    <lineage>
        <taxon>Eukaryota</taxon>
        <taxon>Metazoa</taxon>
        <taxon>Ecdysozoa</taxon>
        <taxon>Arthropoda</taxon>
        <taxon>Hexapoda</taxon>
        <taxon>Insecta</taxon>
        <taxon>Pterygota</taxon>
        <taxon>Neoptera</taxon>
        <taxon>Endopterygota</taxon>
        <taxon>Coleoptera</taxon>
        <taxon>Polyphaga</taxon>
        <taxon>Scarabaeiformia</taxon>
        <taxon>Scarabaeidae</taxon>
        <taxon>Melolonthinae</taxon>
        <taxon>Holotrichia</taxon>
    </lineage>
</organism>
<reference evidence="1" key="1">
    <citation type="submission" date="2022-04" db="EMBL/GenBank/DDBJ databases">
        <title>Chromosome-scale genome assembly of Holotrichia oblita Faldermann.</title>
        <authorList>
            <person name="Rongchong L."/>
        </authorList>
    </citation>
    <scope>NUCLEOTIDE SEQUENCE</scope>
    <source>
        <strain evidence="1">81SQS9</strain>
    </source>
</reference>
<accession>A0ACB9SG19</accession>
<dbReference type="Proteomes" id="UP001056778">
    <property type="component" value="Chromosome 9"/>
</dbReference>
<protein>
    <submittedName>
        <fullName evidence="1">Molting protein mlt-4</fullName>
    </submittedName>
</protein>
<evidence type="ECO:0000313" key="1">
    <source>
        <dbReference type="EMBL" id="KAI4454288.1"/>
    </source>
</evidence>